<dbReference type="InterPro" id="IPR038765">
    <property type="entry name" value="Papain-like_cys_pep_sf"/>
</dbReference>
<feature type="compositionally biased region" description="Polar residues" evidence="1">
    <location>
        <begin position="40"/>
        <end position="52"/>
    </location>
</feature>
<dbReference type="SUPFAM" id="SSF54001">
    <property type="entry name" value="Cysteine proteinases"/>
    <property type="match status" value="1"/>
</dbReference>
<dbReference type="InterPro" id="IPR013201">
    <property type="entry name" value="Prot_inhib_I29"/>
</dbReference>
<proteinExistence type="predicted"/>
<sequence length="172" mass="19780">MFLWKEQGYWSQAMPDGAWKTGISQWWSQTRPRARKSMTGGLNSTASTDQQPQLPPAMAAEEVELEFYDNDSGDVGEEFQAWKLKFGKSYQSAEDEEKHKQKWLEARVEITETNRKYQEGKISYCSVLGPRSDMLPEEMSGVLPCDPSDEELKVFAHGTYLEEDLWEVITIL</sequence>
<dbReference type="EMBL" id="JAERUA010000009">
    <property type="protein sequence ID" value="KAI1895073.1"/>
    <property type="molecule type" value="Genomic_DNA"/>
</dbReference>
<name>A0A8T3DCX1_9TELE</name>
<dbReference type="Pfam" id="PF08246">
    <property type="entry name" value="Inhibitor_I29"/>
    <property type="match status" value="1"/>
</dbReference>
<feature type="region of interest" description="Disordered" evidence="1">
    <location>
        <begin position="33"/>
        <end position="54"/>
    </location>
</feature>
<accession>A0A8T3DCX1</accession>
<dbReference type="AlphaFoldDB" id="A0A8T3DCX1"/>
<dbReference type="Gene3D" id="1.10.287.2250">
    <property type="match status" value="1"/>
</dbReference>
<dbReference type="OrthoDB" id="5855924at2759"/>
<organism evidence="3 4">
    <name type="scientific">Albula goreensis</name>
    <dbReference type="NCBI Taxonomy" id="1534307"/>
    <lineage>
        <taxon>Eukaryota</taxon>
        <taxon>Metazoa</taxon>
        <taxon>Chordata</taxon>
        <taxon>Craniata</taxon>
        <taxon>Vertebrata</taxon>
        <taxon>Euteleostomi</taxon>
        <taxon>Actinopterygii</taxon>
        <taxon>Neopterygii</taxon>
        <taxon>Teleostei</taxon>
        <taxon>Albuliformes</taxon>
        <taxon>Albulidae</taxon>
        <taxon>Albula</taxon>
    </lineage>
</organism>
<evidence type="ECO:0000313" key="4">
    <source>
        <dbReference type="Proteomes" id="UP000829720"/>
    </source>
</evidence>
<feature type="domain" description="Cathepsin propeptide inhibitor" evidence="2">
    <location>
        <begin position="79"/>
        <end position="139"/>
    </location>
</feature>
<evidence type="ECO:0000256" key="1">
    <source>
        <dbReference type="SAM" id="MobiDB-lite"/>
    </source>
</evidence>
<keyword evidence="4" id="KW-1185">Reference proteome</keyword>
<gene>
    <name evidence="3" type="ORF">AGOR_G00102520</name>
</gene>
<dbReference type="SMART" id="SM00848">
    <property type="entry name" value="Inhibitor_I29"/>
    <property type="match status" value="1"/>
</dbReference>
<reference evidence="3" key="1">
    <citation type="submission" date="2021-01" db="EMBL/GenBank/DDBJ databases">
        <authorList>
            <person name="Zahm M."/>
            <person name="Roques C."/>
            <person name="Cabau C."/>
            <person name="Klopp C."/>
            <person name="Donnadieu C."/>
            <person name="Jouanno E."/>
            <person name="Lampietro C."/>
            <person name="Louis A."/>
            <person name="Herpin A."/>
            <person name="Echchiki A."/>
            <person name="Berthelot C."/>
            <person name="Parey E."/>
            <person name="Roest-Crollius H."/>
            <person name="Braasch I."/>
            <person name="Postlethwait J."/>
            <person name="Bobe J."/>
            <person name="Montfort J."/>
            <person name="Bouchez O."/>
            <person name="Begum T."/>
            <person name="Mejri S."/>
            <person name="Adams A."/>
            <person name="Chen W.-J."/>
            <person name="Guiguen Y."/>
        </authorList>
    </citation>
    <scope>NUCLEOTIDE SEQUENCE</scope>
    <source>
        <tissue evidence="3">Blood</tissue>
    </source>
</reference>
<evidence type="ECO:0000259" key="2">
    <source>
        <dbReference type="SMART" id="SM00848"/>
    </source>
</evidence>
<comment type="caution">
    <text evidence="3">The sequence shown here is derived from an EMBL/GenBank/DDBJ whole genome shotgun (WGS) entry which is preliminary data.</text>
</comment>
<evidence type="ECO:0000313" key="3">
    <source>
        <dbReference type="EMBL" id="KAI1895073.1"/>
    </source>
</evidence>
<dbReference type="Proteomes" id="UP000829720">
    <property type="component" value="Unassembled WGS sequence"/>
</dbReference>
<protein>
    <recommendedName>
        <fullName evidence="2">Cathepsin propeptide inhibitor domain-containing protein</fullName>
    </recommendedName>
</protein>